<dbReference type="EMBL" id="KN846960">
    <property type="protein sequence ID" value="KIW64937.1"/>
    <property type="molecule type" value="Genomic_DNA"/>
</dbReference>
<keyword evidence="3" id="KW-1185">Reference proteome</keyword>
<dbReference type="AlphaFoldDB" id="A0A0D2DRZ5"/>
<evidence type="ECO:0000256" key="1">
    <source>
        <dbReference type="SAM" id="MobiDB-lite"/>
    </source>
</evidence>
<reference evidence="2 3" key="1">
    <citation type="submission" date="2015-01" db="EMBL/GenBank/DDBJ databases">
        <title>The Genome Sequence of Capronia semiimmersa CBS27337.</title>
        <authorList>
            <consortium name="The Broad Institute Genomics Platform"/>
            <person name="Cuomo C."/>
            <person name="de Hoog S."/>
            <person name="Gorbushina A."/>
            <person name="Stielow B."/>
            <person name="Teixiera M."/>
            <person name="Abouelleil A."/>
            <person name="Chapman S.B."/>
            <person name="Priest M."/>
            <person name="Young S.K."/>
            <person name="Wortman J."/>
            <person name="Nusbaum C."/>
            <person name="Birren B."/>
        </authorList>
    </citation>
    <scope>NUCLEOTIDE SEQUENCE [LARGE SCALE GENOMIC DNA]</scope>
    <source>
        <strain evidence="2 3">CBS 27337</strain>
    </source>
</reference>
<evidence type="ECO:0008006" key="4">
    <source>
        <dbReference type="Google" id="ProtNLM"/>
    </source>
</evidence>
<feature type="region of interest" description="Disordered" evidence="1">
    <location>
        <begin position="41"/>
        <end position="96"/>
    </location>
</feature>
<sequence length="469" mass="52668">MPEILFIDVQDKSGLNRNVIRRHAAEDAHRKKRMTDVFRHQSQVARQKPLSLRPAVQSRKSEQADTTVEDETGDELQIAQDAPPDRQVYQPPARKTRQVRDLKAAMTLRWRAGNPTAIKPPTDDLKIEFVLSESFNWMMGQYTSSWSSLIQRDPKVFDLNGEVEILREAFYIVTDLLEVGKTAAAFTVLKHTLDSIPAVFRDPHPELLFTIVELAYGINMAGATDLHAQIRPHVAELASTIMGKTHPLTILLRSEFDVVLQTHVTELVFKCIIDAMSKTFGKIAYQTLVQQMGRSQFYARTGRSKEAQKLIAEIQEQWKHQYGKDSALARLAELELCLVRLQSSSNPEPSLEAQANNAMLRVEIMAGIYSNKFTDKTANHPRVGDQSPLKMALAQWFLQRKRYSFALHCYEGAKRSLNNGGPDGVAMRPLADLIADTVAGALADMLWRPGNLLILASQAPMQESVLAIS</sequence>
<proteinExistence type="predicted"/>
<protein>
    <recommendedName>
        <fullName evidence="4">Clr5 domain-containing protein</fullName>
    </recommendedName>
</protein>
<accession>A0A0D2DRZ5</accession>
<dbReference type="Proteomes" id="UP000054266">
    <property type="component" value="Unassembled WGS sequence"/>
</dbReference>
<dbReference type="HOGENOM" id="CLU_595861_0_0_1"/>
<name>A0A0D2DRZ5_9EURO</name>
<evidence type="ECO:0000313" key="2">
    <source>
        <dbReference type="EMBL" id="KIW64937.1"/>
    </source>
</evidence>
<evidence type="ECO:0000313" key="3">
    <source>
        <dbReference type="Proteomes" id="UP000054266"/>
    </source>
</evidence>
<organism evidence="2 3">
    <name type="scientific">Phialophora macrospora</name>
    <dbReference type="NCBI Taxonomy" id="1851006"/>
    <lineage>
        <taxon>Eukaryota</taxon>
        <taxon>Fungi</taxon>
        <taxon>Dikarya</taxon>
        <taxon>Ascomycota</taxon>
        <taxon>Pezizomycotina</taxon>
        <taxon>Eurotiomycetes</taxon>
        <taxon>Chaetothyriomycetidae</taxon>
        <taxon>Chaetothyriales</taxon>
        <taxon>Herpotrichiellaceae</taxon>
        <taxon>Phialophora</taxon>
    </lineage>
</organism>
<gene>
    <name evidence="2" type="ORF">PV04_07237</name>
</gene>